<evidence type="ECO:0000259" key="1">
    <source>
        <dbReference type="PROSITE" id="PS50830"/>
    </source>
</evidence>
<dbReference type="Pfam" id="PF00565">
    <property type="entry name" value="SNase"/>
    <property type="match status" value="1"/>
</dbReference>
<dbReference type="SUPFAM" id="SSF50199">
    <property type="entry name" value="Staphylococcal nuclease"/>
    <property type="match status" value="1"/>
</dbReference>
<dbReference type="EMBL" id="MN740407">
    <property type="protein sequence ID" value="QHU05116.1"/>
    <property type="molecule type" value="Genomic_DNA"/>
</dbReference>
<organism evidence="2">
    <name type="scientific">viral metagenome</name>
    <dbReference type="NCBI Taxonomy" id="1070528"/>
    <lineage>
        <taxon>unclassified sequences</taxon>
        <taxon>metagenomes</taxon>
        <taxon>organismal metagenomes</taxon>
    </lineage>
</organism>
<sequence length="191" mass="21647">MHVNRLFLLVSLPSMRSVSAFCCGRYKQCFSPINADDCITDRQIALEIVSKRDSLKNIEYKDTIQFVPPVMVGKVIKVYDGDTITIASKLPNCETPIYRFSVRLSGIDSAEIKGKTANEKKIAIHARDRLHELIFGKMVHLKQLSTEKYGRILADVYLEDLHINKWMLDNGLAVPYDGGTKNRPAEWDSLS</sequence>
<dbReference type="AlphaFoldDB" id="A0A6C0JK33"/>
<dbReference type="PROSITE" id="PS50830">
    <property type="entry name" value="TNASE_3"/>
    <property type="match status" value="1"/>
</dbReference>
<name>A0A6C0JK33_9ZZZZ</name>
<dbReference type="Gene3D" id="2.40.50.90">
    <property type="match status" value="1"/>
</dbReference>
<reference evidence="2" key="1">
    <citation type="journal article" date="2020" name="Nature">
        <title>Giant virus diversity and host interactions through global metagenomics.</title>
        <authorList>
            <person name="Schulz F."/>
            <person name="Roux S."/>
            <person name="Paez-Espino D."/>
            <person name="Jungbluth S."/>
            <person name="Walsh D.A."/>
            <person name="Denef V.J."/>
            <person name="McMahon K.D."/>
            <person name="Konstantinidis K.T."/>
            <person name="Eloe-Fadrosh E.A."/>
            <person name="Kyrpides N.C."/>
            <person name="Woyke T."/>
        </authorList>
    </citation>
    <scope>NUCLEOTIDE SEQUENCE</scope>
    <source>
        <strain evidence="2">GVMAG-M-3300027708-5</strain>
    </source>
</reference>
<proteinExistence type="predicted"/>
<dbReference type="SMART" id="SM00318">
    <property type="entry name" value="SNc"/>
    <property type="match status" value="1"/>
</dbReference>
<accession>A0A6C0JK33</accession>
<dbReference type="InterPro" id="IPR016071">
    <property type="entry name" value="Staphylococal_nuclease_OB-fold"/>
</dbReference>
<feature type="domain" description="TNase-like" evidence="1">
    <location>
        <begin position="69"/>
        <end position="191"/>
    </location>
</feature>
<protein>
    <recommendedName>
        <fullName evidence="1">TNase-like domain-containing protein</fullName>
    </recommendedName>
</protein>
<evidence type="ECO:0000313" key="2">
    <source>
        <dbReference type="EMBL" id="QHU05116.1"/>
    </source>
</evidence>
<dbReference type="InterPro" id="IPR035437">
    <property type="entry name" value="SNase_OB-fold_sf"/>
</dbReference>